<dbReference type="PANTHER" id="PTHR47381:SF3">
    <property type="entry name" value="ALPHA_BETA-HYDROLASES SUPERFAMILY PROTEIN"/>
    <property type="match status" value="1"/>
</dbReference>
<dbReference type="SUPFAM" id="SSF53474">
    <property type="entry name" value="alpha/beta-Hydrolases"/>
    <property type="match status" value="1"/>
</dbReference>
<name>A0A8H3WG47_9PEZI</name>
<reference evidence="1 2" key="1">
    <citation type="submission" date="2019-12" db="EMBL/GenBank/DDBJ databases">
        <title>A genome sequence resource for the geographically widespread anthracnose pathogen Colletotrichum asianum.</title>
        <authorList>
            <person name="Meng Y."/>
        </authorList>
    </citation>
    <scope>NUCLEOTIDE SEQUENCE [LARGE SCALE GENOMIC DNA]</scope>
    <source>
        <strain evidence="1 2">ICMP 18580</strain>
    </source>
</reference>
<protein>
    <submittedName>
        <fullName evidence="1">Uncharacterized protein</fullName>
    </submittedName>
</protein>
<gene>
    <name evidence="1" type="ORF">GQ607_008692</name>
</gene>
<dbReference type="Gene3D" id="3.40.50.1820">
    <property type="entry name" value="alpha/beta hydrolase"/>
    <property type="match status" value="1"/>
</dbReference>
<dbReference type="EMBL" id="WOWK01000047">
    <property type="protein sequence ID" value="KAF0323987.1"/>
    <property type="molecule type" value="Genomic_DNA"/>
</dbReference>
<comment type="caution">
    <text evidence="1">The sequence shown here is derived from an EMBL/GenBank/DDBJ whole genome shotgun (WGS) entry which is preliminary data.</text>
</comment>
<dbReference type="OrthoDB" id="2152248at2759"/>
<accession>A0A8H3WG47</accession>
<dbReference type="AlphaFoldDB" id="A0A8H3WG47"/>
<organism evidence="1 2">
    <name type="scientific">Colletotrichum asianum</name>
    <dbReference type="NCBI Taxonomy" id="702518"/>
    <lineage>
        <taxon>Eukaryota</taxon>
        <taxon>Fungi</taxon>
        <taxon>Dikarya</taxon>
        <taxon>Ascomycota</taxon>
        <taxon>Pezizomycotina</taxon>
        <taxon>Sordariomycetes</taxon>
        <taxon>Hypocreomycetidae</taxon>
        <taxon>Glomerellales</taxon>
        <taxon>Glomerellaceae</taxon>
        <taxon>Colletotrichum</taxon>
        <taxon>Colletotrichum gloeosporioides species complex</taxon>
    </lineage>
</organism>
<dbReference type="PANTHER" id="PTHR47381">
    <property type="entry name" value="ALPHA/BETA-HYDROLASES SUPERFAMILY PROTEIN"/>
    <property type="match status" value="1"/>
</dbReference>
<dbReference type="Proteomes" id="UP000434172">
    <property type="component" value="Unassembled WGS sequence"/>
</dbReference>
<keyword evidence="2" id="KW-1185">Reference proteome</keyword>
<proteinExistence type="predicted"/>
<evidence type="ECO:0000313" key="2">
    <source>
        <dbReference type="Proteomes" id="UP000434172"/>
    </source>
</evidence>
<evidence type="ECO:0000313" key="1">
    <source>
        <dbReference type="EMBL" id="KAF0323987.1"/>
    </source>
</evidence>
<sequence>MPEQNPMQPTAGSSSPTVSKSTILMSGLLVDVYGLAELSPLRPTAVSVLWLYHGRGRAKEDMGAFASRIVSQHNAAAAATSSPATKRGLIAVAFDQRNHGSRLVSDKANESWRGGNERHAVDMYAMVAGMVSDTSGLIDVVEGYLKSELGSGAGAGAGEWRVDQHVALGVSLGGHSTWQALFGEERMVGGVVIIGCPDYMALMSDRAQRSKLATFSAEDAGASFLGSRDFPSDLVAACLRHDPKGILFGTGPVPTSAVSEAAEQQRLRGLLDARVRGKKFLVCSGGDDKLVPYSKAKPFVDFFEEATRTWYADGGVVFENIVYEGVGHAFSEGMIEDSCRFLLDVVNGAAEKGAESRSKI</sequence>
<dbReference type="InterPro" id="IPR029058">
    <property type="entry name" value="AB_hydrolase_fold"/>
</dbReference>